<dbReference type="EMBL" id="MCFL01000004">
    <property type="protein sequence ID" value="ORZ39740.1"/>
    <property type="molecule type" value="Genomic_DNA"/>
</dbReference>
<dbReference type="AlphaFoldDB" id="A0A1Y2HYT8"/>
<protein>
    <recommendedName>
        <fullName evidence="4">Secreted protein</fullName>
    </recommendedName>
</protein>
<comment type="caution">
    <text evidence="2">The sequence shown here is derived from an EMBL/GenBank/DDBJ whole genome shotgun (WGS) entry which is preliminary data.</text>
</comment>
<name>A0A1Y2HYT8_9FUNG</name>
<evidence type="ECO:0000313" key="2">
    <source>
        <dbReference type="EMBL" id="ORZ39740.1"/>
    </source>
</evidence>
<feature type="signal peptide" evidence="1">
    <location>
        <begin position="1"/>
        <end position="22"/>
    </location>
</feature>
<evidence type="ECO:0008006" key="4">
    <source>
        <dbReference type="Google" id="ProtNLM"/>
    </source>
</evidence>
<gene>
    <name evidence="2" type="ORF">BCR44DRAFT_1425544</name>
</gene>
<keyword evidence="3" id="KW-1185">Reference proteome</keyword>
<organism evidence="2 3">
    <name type="scientific">Catenaria anguillulae PL171</name>
    <dbReference type="NCBI Taxonomy" id="765915"/>
    <lineage>
        <taxon>Eukaryota</taxon>
        <taxon>Fungi</taxon>
        <taxon>Fungi incertae sedis</taxon>
        <taxon>Blastocladiomycota</taxon>
        <taxon>Blastocladiomycetes</taxon>
        <taxon>Blastocladiales</taxon>
        <taxon>Catenariaceae</taxon>
        <taxon>Catenaria</taxon>
    </lineage>
</organism>
<sequence length="111" mass="12443">MAVARWLASVVFGMACLHASRAICALGPRPPRFARVCLPTLVLYGLWVKSQSQSQSVILLKKRFNIHVKQHFRICICLWNGHPTHVPAISLCCTVTCTSCPRQHRKQHAIA</sequence>
<evidence type="ECO:0000313" key="3">
    <source>
        <dbReference type="Proteomes" id="UP000193411"/>
    </source>
</evidence>
<accession>A0A1Y2HYT8</accession>
<feature type="chain" id="PRO_5013322432" description="Secreted protein" evidence="1">
    <location>
        <begin position="23"/>
        <end position="111"/>
    </location>
</feature>
<dbReference type="PROSITE" id="PS51257">
    <property type="entry name" value="PROKAR_LIPOPROTEIN"/>
    <property type="match status" value="1"/>
</dbReference>
<proteinExistence type="predicted"/>
<dbReference type="Proteomes" id="UP000193411">
    <property type="component" value="Unassembled WGS sequence"/>
</dbReference>
<reference evidence="2 3" key="1">
    <citation type="submission" date="2016-07" db="EMBL/GenBank/DDBJ databases">
        <title>Pervasive Adenine N6-methylation of Active Genes in Fungi.</title>
        <authorList>
            <consortium name="DOE Joint Genome Institute"/>
            <person name="Mondo S.J."/>
            <person name="Dannebaum R.O."/>
            <person name="Kuo R.C."/>
            <person name="Labutti K."/>
            <person name="Haridas S."/>
            <person name="Kuo A."/>
            <person name="Salamov A."/>
            <person name="Ahrendt S.R."/>
            <person name="Lipzen A."/>
            <person name="Sullivan W."/>
            <person name="Andreopoulos W.B."/>
            <person name="Clum A."/>
            <person name="Lindquist E."/>
            <person name="Daum C."/>
            <person name="Ramamoorthy G.K."/>
            <person name="Gryganskyi A."/>
            <person name="Culley D."/>
            <person name="Magnuson J.K."/>
            <person name="James T.Y."/>
            <person name="O'Malley M.A."/>
            <person name="Stajich J.E."/>
            <person name="Spatafora J.W."/>
            <person name="Visel A."/>
            <person name="Grigoriev I.V."/>
        </authorList>
    </citation>
    <scope>NUCLEOTIDE SEQUENCE [LARGE SCALE GENOMIC DNA]</scope>
    <source>
        <strain evidence="2 3">PL171</strain>
    </source>
</reference>
<evidence type="ECO:0000256" key="1">
    <source>
        <dbReference type="SAM" id="SignalP"/>
    </source>
</evidence>
<keyword evidence="1" id="KW-0732">Signal</keyword>